<protein>
    <recommendedName>
        <fullName evidence="5">Ubiquinol-cytochrome-c reductase cytochrome c1</fullName>
    </recommendedName>
</protein>
<evidence type="ECO:0000256" key="1">
    <source>
        <dbReference type="SAM" id="Coils"/>
    </source>
</evidence>
<dbReference type="OrthoDB" id="5324651at2759"/>
<dbReference type="EMBL" id="ML119051">
    <property type="protein sequence ID" value="ROT43664.1"/>
    <property type="molecule type" value="Genomic_DNA"/>
</dbReference>
<accession>A0A3N2QA67</accession>
<keyword evidence="1" id="KW-0175">Coiled coil</keyword>
<reference evidence="3 4" key="1">
    <citation type="journal article" date="2018" name="Mol. Ecol.">
        <title>The obligate alkalophilic soda-lake fungus Sodiomyces alkalinus has shifted to a protein diet.</title>
        <authorList>
            <person name="Grum-Grzhimaylo A.A."/>
            <person name="Falkoski D.L."/>
            <person name="van den Heuvel J."/>
            <person name="Valero-Jimenez C.A."/>
            <person name="Min B."/>
            <person name="Choi I.G."/>
            <person name="Lipzen A."/>
            <person name="Daum C.G."/>
            <person name="Aanen D.K."/>
            <person name="Tsang A."/>
            <person name="Henrissat B."/>
            <person name="Bilanenko E.N."/>
            <person name="de Vries R.P."/>
            <person name="van Kan J.A.L."/>
            <person name="Grigoriev I.V."/>
            <person name="Debets A.J.M."/>
        </authorList>
    </citation>
    <scope>NUCLEOTIDE SEQUENCE [LARGE SCALE GENOMIC DNA]</scope>
    <source>
        <strain evidence="3 4">F11</strain>
    </source>
</reference>
<feature type="coiled-coil region" evidence="1">
    <location>
        <begin position="278"/>
        <end position="330"/>
    </location>
</feature>
<dbReference type="GeneID" id="39582344"/>
<organism evidence="3 4">
    <name type="scientific">Sodiomyces alkalinus (strain CBS 110278 / VKM F-3762 / F11)</name>
    <name type="common">Alkaliphilic filamentous fungus</name>
    <dbReference type="NCBI Taxonomy" id="1314773"/>
    <lineage>
        <taxon>Eukaryota</taxon>
        <taxon>Fungi</taxon>
        <taxon>Dikarya</taxon>
        <taxon>Ascomycota</taxon>
        <taxon>Pezizomycotina</taxon>
        <taxon>Sordariomycetes</taxon>
        <taxon>Hypocreomycetidae</taxon>
        <taxon>Glomerellales</taxon>
        <taxon>Plectosphaerellaceae</taxon>
        <taxon>Sodiomyces</taxon>
    </lineage>
</organism>
<proteinExistence type="predicted"/>
<gene>
    <name evidence="3" type="ORF">SODALDRAFT_355886</name>
</gene>
<evidence type="ECO:0000256" key="2">
    <source>
        <dbReference type="SAM" id="MobiDB-lite"/>
    </source>
</evidence>
<evidence type="ECO:0000313" key="3">
    <source>
        <dbReference type="EMBL" id="ROT43664.1"/>
    </source>
</evidence>
<feature type="compositionally biased region" description="Acidic residues" evidence="2">
    <location>
        <begin position="366"/>
        <end position="401"/>
    </location>
</feature>
<evidence type="ECO:0000313" key="4">
    <source>
        <dbReference type="Proteomes" id="UP000272025"/>
    </source>
</evidence>
<feature type="compositionally biased region" description="Basic and acidic residues" evidence="2">
    <location>
        <begin position="107"/>
        <end position="126"/>
    </location>
</feature>
<dbReference type="Proteomes" id="UP000272025">
    <property type="component" value="Unassembled WGS sequence"/>
</dbReference>
<dbReference type="AlphaFoldDB" id="A0A3N2QA67"/>
<feature type="region of interest" description="Disordered" evidence="2">
    <location>
        <begin position="359"/>
        <end position="414"/>
    </location>
</feature>
<evidence type="ECO:0008006" key="5">
    <source>
        <dbReference type="Google" id="ProtNLM"/>
    </source>
</evidence>
<feature type="region of interest" description="Disordered" evidence="2">
    <location>
        <begin position="68"/>
        <end position="145"/>
    </location>
</feature>
<dbReference type="STRING" id="1314773.A0A3N2QA67"/>
<dbReference type="RefSeq" id="XP_028471470.1">
    <property type="nucleotide sequence ID" value="XM_028613866.1"/>
</dbReference>
<sequence>MAESSPGDQEIYCLCRGIFSGQAAEMRNPKKIKNLSFGERKLVLNLKRLLEARIFESDTRAKAEFPALFPASPPHYDTQPEESEADAADAAKARLDELSGGEDVSETEEKEKEDVRGETKAQRPGDTEAPANSSHDASPAPIKSTSEFIPVPSLQPCYLPYNAQHVVLNATQRILEECCFDFGTRWLPDAIAERGWECASAAELTHWGRIFQKTGPRLSEISSDALSIEASSLQKVYNRAKRLRNTAVHREKKTGRGTVQLLHSAQKLAEALRDYPRAAQLEELKRETEEKINDMEFRSTLLKLSTIVRLQEISQQREELGSQQQKLIDEMLKQHSDNNRVIGRLLEDTVQQILERRTNLTKLTETEEAAEAEDAEGAEGAEGAEESEESEEPEEPEEPEESFNRMSFGQCLVL</sequence>
<keyword evidence="4" id="KW-1185">Reference proteome</keyword>
<name>A0A3N2QA67_SODAK</name>